<keyword evidence="3" id="KW-1185">Reference proteome</keyword>
<dbReference type="RefSeq" id="WP_161382920.1">
    <property type="nucleotide sequence ID" value="NZ_ARXX01000111.1"/>
</dbReference>
<dbReference type="PANTHER" id="PTHR38040">
    <property type="entry name" value="UBIQUINONE BIOSYNTHESIS ACCESSORY FACTOR UBIK"/>
    <property type="match status" value="1"/>
</dbReference>
<comment type="subcellular location">
    <subcellularLocation>
        <location evidence="1">Cytoplasm</location>
    </subcellularLocation>
</comment>
<keyword evidence="1" id="KW-0963">Cytoplasm</keyword>
<evidence type="ECO:0000256" key="1">
    <source>
        <dbReference type="HAMAP-Rule" id="MF_02216"/>
    </source>
</evidence>
<comment type="similarity">
    <text evidence="1">Belongs to the UbiK family.</text>
</comment>
<comment type="pathway">
    <text evidence="1">Cofactor biosynthesis; ubiquinone biosynthesis.</text>
</comment>
<accession>A0ABS0AWW4</accession>
<sequence length="85" mass="9824">MQSQAFIDRLMADISRHLPGDLGRLRQDVEHSVRAVLNETLTRLDLVSREEFEVQRQVLERTRAKLDALEKEVAALERAADEDRP</sequence>
<protein>
    <recommendedName>
        <fullName evidence="1">Ubiquinone biosynthesis accessory factor UbiK</fullName>
    </recommendedName>
</protein>
<proteinExistence type="inferred from homology"/>
<reference evidence="2 3" key="1">
    <citation type="submission" date="2012-09" db="EMBL/GenBank/DDBJ databases">
        <title>Genome Sequence of alkane-degrading Bacterium Alcanivorax sp. 521-1.</title>
        <authorList>
            <person name="Lai Q."/>
            <person name="Shao Z."/>
        </authorList>
    </citation>
    <scope>NUCLEOTIDE SEQUENCE [LARGE SCALE GENOMIC DNA]</scope>
    <source>
        <strain evidence="2 3">521-1</strain>
    </source>
</reference>
<dbReference type="PANTHER" id="PTHR38040:SF1">
    <property type="entry name" value="UBIQUINONE BIOSYNTHESIS ACCESSORY FACTOR UBIK"/>
    <property type="match status" value="1"/>
</dbReference>
<dbReference type="Proteomes" id="UP000662703">
    <property type="component" value="Unassembled WGS sequence"/>
</dbReference>
<dbReference type="EMBL" id="ARXX01000111">
    <property type="protein sequence ID" value="MBF5058464.1"/>
    <property type="molecule type" value="Genomic_DNA"/>
</dbReference>
<keyword evidence="1" id="KW-0175">Coiled coil</keyword>
<gene>
    <name evidence="1" type="primary">ubiK</name>
    <name evidence="2" type="ORF">Y5W_03758</name>
</gene>
<organism evidence="2 3">
    <name type="scientific">Alloalcanivorax profundimaris</name>
    <dbReference type="NCBI Taxonomy" id="2735259"/>
    <lineage>
        <taxon>Bacteria</taxon>
        <taxon>Pseudomonadati</taxon>
        <taxon>Pseudomonadota</taxon>
        <taxon>Gammaproteobacteria</taxon>
        <taxon>Oceanospirillales</taxon>
        <taxon>Alcanivoracaceae</taxon>
        <taxon>Alloalcanivorax</taxon>
    </lineage>
</organism>
<dbReference type="HAMAP" id="MF_02216">
    <property type="entry name" value="UbiK"/>
    <property type="match status" value="1"/>
</dbReference>
<comment type="function">
    <text evidence="1">Required for efficient ubiquinone (coenzyme Q) biosynthesis. UbiK is probably an accessory factor of Ubi enzymes and facilitates ubiquinone biosynthesis by acting as an assembly factor, a targeting factor, or both.</text>
</comment>
<keyword evidence="1" id="KW-0831">Ubiquinone biosynthesis</keyword>
<name>A0ABS0AWW4_9GAMM</name>
<dbReference type="Pfam" id="PF04380">
    <property type="entry name" value="BMFP"/>
    <property type="match status" value="1"/>
</dbReference>
<evidence type="ECO:0000313" key="2">
    <source>
        <dbReference type="EMBL" id="MBF5058464.1"/>
    </source>
</evidence>
<dbReference type="InterPro" id="IPR007475">
    <property type="entry name" value="UbiK"/>
</dbReference>
<evidence type="ECO:0000313" key="3">
    <source>
        <dbReference type="Proteomes" id="UP000662703"/>
    </source>
</evidence>
<comment type="caution">
    <text evidence="2">The sequence shown here is derived from an EMBL/GenBank/DDBJ whole genome shotgun (WGS) entry which is preliminary data.</text>
</comment>
<feature type="coiled-coil region" evidence="1">
    <location>
        <begin position="49"/>
        <end position="79"/>
    </location>
</feature>